<evidence type="ECO:0000256" key="9">
    <source>
        <dbReference type="ARBA" id="ARBA00023004"/>
    </source>
</evidence>
<dbReference type="EMBL" id="CM004474">
    <property type="protein sequence ID" value="OCT81335.1"/>
    <property type="molecule type" value="Genomic_DNA"/>
</dbReference>
<dbReference type="GO" id="GO:0042632">
    <property type="term" value="P:cholesterol homeostasis"/>
    <property type="evidence" value="ECO:0007669"/>
    <property type="project" value="TreeGrafter"/>
</dbReference>
<keyword evidence="5 13" id="KW-0349">Heme</keyword>
<evidence type="ECO:0000256" key="11">
    <source>
        <dbReference type="ARBA" id="ARBA00023136"/>
    </source>
</evidence>
<evidence type="ECO:0000256" key="14">
    <source>
        <dbReference type="PIRSR" id="PIRSR000047-1"/>
    </source>
</evidence>
<dbReference type="FunFam" id="1.10.630.10:FF:000267">
    <property type="entry name" value="Cytochrome P450 family 39 subfamily A member 1"/>
    <property type="match status" value="1"/>
</dbReference>
<gene>
    <name evidence="17" type="ORF">XELAEV_18028154mg</name>
</gene>
<dbReference type="GO" id="GO:0020037">
    <property type="term" value="F:heme binding"/>
    <property type="evidence" value="ECO:0007669"/>
    <property type="project" value="InterPro"/>
</dbReference>
<dbReference type="InterPro" id="IPR024204">
    <property type="entry name" value="Cyt_P450_CYP7A1-type"/>
</dbReference>
<proteinExistence type="inferred from homology"/>
<evidence type="ECO:0000256" key="3">
    <source>
        <dbReference type="ARBA" id="ARBA00004860"/>
    </source>
</evidence>
<keyword evidence="16" id="KW-0812">Transmembrane</keyword>
<dbReference type="PANTHER" id="PTHR24304:SF2">
    <property type="entry name" value="24-HYDROXYCHOLESTEROL 7-ALPHA-HYDROXYLASE"/>
    <property type="match status" value="1"/>
</dbReference>
<dbReference type="Proteomes" id="UP000694892">
    <property type="component" value="Chromosome 5L"/>
</dbReference>
<evidence type="ECO:0000256" key="5">
    <source>
        <dbReference type="ARBA" id="ARBA00022617"/>
    </source>
</evidence>
<keyword evidence="6 13" id="KW-0479">Metal-binding</keyword>
<evidence type="ECO:0000256" key="8">
    <source>
        <dbReference type="ARBA" id="ARBA00023002"/>
    </source>
</evidence>
<evidence type="ECO:0000256" key="4">
    <source>
        <dbReference type="ARBA" id="ARBA00010617"/>
    </source>
</evidence>
<feature type="binding site" evidence="15">
    <location>
        <position position="287"/>
    </location>
    <ligand>
        <name>substrate</name>
    </ligand>
</feature>
<feature type="binding site" description="axial binding residue" evidence="14">
    <location>
        <position position="424"/>
    </location>
    <ligand>
        <name>heme</name>
        <dbReference type="ChEBI" id="CHEBI:30413"/>
    </ligand>
    <ligandPart>
        <name>Fe</name>
        <dbReference type="ChEBI" id="CHEBI:18248"/>
    </ligandPart>
</feature>
<dbReference type="PRINTS" id="PR00465">
    <property type="entry name" value="EP450IV"/>
</dbReference>
<evidence type="ECO:0000256" key="15">
    <source>
        <dbReference type="PIRSR" id="PIRSR000047-2"/>
    </source>
</evidence>
<dbReference type="GO" id="GO:0008396">
    <property type="term" value="F:oxysterol 7-alpha-hydroxylase activity"/>
    <property type="evidence" value="ECO:0007669"/>
    <property type="project" value="TreeGrafter"/>
</dbReference>
<dbReference type="InterPro" id="IPR001128">
    <property type="entry name" value="Cyt_P450"/>
</dbReference>
<evidence type="ECO:0000256" key="1">
    <source>
        <dbReference type="ARBA" id="ARBA00001971"/>
    </source>
</evidence>
<keyword evidence="11 13" id="KW-0472">Membrane</keyword>
<dbReference type="GO" id="GO:0005506">
    <property type="term" value="F:iron ion binding"/>
    <property type="evidence" value="ECO:0007669"/>
    <property type="project" value="InterPro"/>
</dbReference>
<evidence type="ECO:0000256" key="12">
    <source>
        <dbReference type="ARBA" id="ARBA00023221"/>
    </source>
</evidence>
<evidence type="ECO:0000313" key="18">
    <source>
        <dbReference type="Proteomes" id="UP000694892"/>
    </source>
</evidence>
<dbReference type="InterPro" id="IPR036396">
    <property type="entry name" value="Cyt_P450_sf"/>
</dbReference>
<dbReference type="PANTHER" id="PTHR24304">
    <property type="entry name" value="CYTOCHROME P450 FAMILY 7"/>
    <property type="match status" value="1"/>
</dbReference>
<accession>A0A974HKN9</accession>
<dbReference type="AlphaFoldDB" id="A0A974HKN9"/>
<dbReference type="OMA" id="EYLLRNW"/>
<keyword evidence="12" id="KW-0753">Steroid metabolism</keyword>
<protein>
    <recommendedName>
        <fullName evidence="19">24-hydroxycholesterol 7-alpha-hydroxylase</fullName>
    </recommendedName>
</protein>
<comment type="similarity">
    <text evidence="4 13">Belongs to the cytochrome P450 family.</text>
</comment>
<dbReference type="SUPFAM" id="SSF48264">
    <property type="entry name" value="Cytochrome P450"/>
    <property type="match status" value="1"/>
</dbReference>
<dbReference type="CDD" id="cd20635">
    <property type="entry name" value="CYP39A1"/>
    <property type="match status" value="1"/>
</dbReference>
<name>A0A974HKN9_XENLA</name>
<organism evidence="17 18">
    <name type="scientific">Xenopus laevis</name>
    <name type="common">African clawed frog</name>
    <dbReference type="NCBI Taxonomy" id="8355"/>
    <lineage>
        <taxon>Eukaryota</taxon>
        <taxon>Metazoa</taxon>
        <taxon>Chordata</taxon>
        <taxon>Craniata</taxon>
        <taxon>Vertebrata</taxon>
        <taxon>Euteleostomi</taxon>
        <taxon>Amphibia</taxon>
        <taxon>Batrachia</taxon>
        <taxon>Anura</taxon>
        <taxon>Pipoidea</taxon>
        <taxon>Pipidae</taxon>
        <taxon>Xenopodinae</taxon>
        <taxon>Xenopus</taxon>
        <taxon>Xenopus</taxon>
    </lineage>
</organism>
<dbReference type="GO" id="GO:0005789">
    <property type="term" value="C:endoplasmic reticulum membrane"/>
    <property type="evidence" value="ECO:0007669"/>
    <property type="project" value="UniProtKB-SubCell"/>
</dbReference>
<evidence type="ECO:0000256" key="2">
    <source>
        <dbReference type="ARBA" id="ARBA00004586"/>
    </source>
</evidence>
<dbReference type="Pfam" id="PF00067">
    <property type="entry name" value="p450"/>
    <property type="match status" value="1"/>
</dbReference>
<evidence type="ECO:0000256" key="16">
    <source>
        <dbReference type="SAM" id="Phobius"/>
    </source>
</evidence>
<comment type="pathway">
    <text evidence="3">Lipid metabolism; bile acid biosynthesis.</text>
</comment>
<evidence type="ECO:0000256" key="10">
    <source>
        <dbReference type="ARBA" id="ARBA00023098"/>
    </source>
</evidence>
<keyword evidence="7 13" id="KW-0256">Endoplasmic reticulum</keyword>
<dbReference type="Gene3D" id="1.10.630.10">
    <property type="entry name" value="Cytochrome P450"/>
    <property type="match status" value="1"/>
</dbReference>
<evidence type="ECO:0000256" key="13">
    <source>
        <dbReference type="PIRNR" id="PIRNR000047"/>
    </source>
</evidence>
<keyword evidence="8" id="KW-0560">Oxidoreductase</keyword>
<evidence type="ECO:0000256" key="6">
    <source>
        <dbReference type="ARBA" id="ARBA00022723"/>
    </source>
</evidence>
<dbReference type="PIRSF" id="PIRSF000047">
    <property type="entry name" value="Cytochrome_CYPVIIA1"/>
    <property type="match status" value="1"/>
</dbReference>
<comment type="subcellular location">
    <subcellularLocation>
        <location evidence="2 13">Endoplasmic reticulum membrane</location>
    </subcellularLocation>
</comment>
<dbReference type="InterPro" id="IPR050529">
    <property type="entry name" value="CYP450_sterol_14alpha_dmase"/>
</dbReference>
<keyword evidence="9 13" id="KW-0408">Iron</keyword>
<sequence length="495" mass="56073">MEQIASVSALFSPTAALGLLVALLTAVLVRYLLPNASHKPPYPPCIRGWIPWFGAAFEMGKAPLEFIARAKEKHGPVFTVLAAGNRLTFLNGKEGVSAFFSSKDADFQQAVQKPVQHTASINKADFMKSHSSIHETMKLRLSQNRLNLYFDRIRNEFGTRIELLDPEGTEDLFTLVKQVMYPAVVDTLFGKGLCPTGKDNLKEFAEHFWKFDEGFEYGSQLPEFLLRDWSQSKQWLLSLFKKIVIEAEMNNPLEETSKTLHQHVLDTLKGIATYNNSLLLLWASQANANPVTFWTLAFIISDPLVYKTAMDEIYSVFGKTGNSPLNINEAELKRLPFIKNCVLEAIRLRSPGAITRKAVQPLKIYNYIIPAGDLLMLSPYWLHRDPVLFPEPEMFRPERWSKANLEKNVFLEGFVAFGGGKYQCPGRWFALMEMHMLVVMMLYKYEFSLLDPLPKQVASIEDAQETGDCKEIICILMAATVIYNVPYNVPYGSAF</sequence>
<keyword evidence="16" id="KW-1133">Transmembrane helix</keyword>
<dbReference type="GO" id="GO:0006699">
    <property type="term" value="P:bile acid biosynthetic process"/>
    <property type="evidence" value="ECO:0007669"/>
    <property type="project" value="TreeGrafter"/>
</dbReference>
<evidence type="ECO:0000256" key="7">
    <source>
        <dbReference type="ARBA" id="ARBA00022824"/>
    </source>
</evidence>
<evidence type="ECO:0000313" key="17">
    <source>
        <dbReference type="EMBL" id="OCT81335.1"/>
    </source>
</evidence>
<dbReference type="InterPro" id="IPR002403">
    <property type="entry name" value="Cyt_P450_E_grp-IV"/>
</dbReference>
<keyword evidence="10" id="KW-0443">Lipid metabolism</keyword>
<evidence type="ECO:0008006" key="19">
    <source>
        <dbReference type="Google" id="ProtNLM"/>
    </source>
</evidence>
<reference evidence="18" key="1">
    <citation type="journal article" date="2016" name="Nature">
        <title>Genome evolution in the allotetraploid frog Xenopus laevis.</title>
        <authorList>
            <person name="Session A.M."/>
            <person name="Uno Y."/>
            <person name="Kwon T."/>
            <person name="Chapman J.A."/>
            <person name="Toyoda A."/>
            <person name="Takahashi S."/>
            <person name="Fukui A."/>
            <person name="Hikosaka A."/>
            <person name="Suzuki A."/>
            <person name="Kondo M."/>
            <person name="van Heeringen S.J."/>
            <person name="Quigley I."/>
            <person name="Heinz S."/>
            <person name="Ogino H."/>
            <person name="Ochi H."/>
            <person name="Hellsten U."/>
            <person name="Lyons J.B."/>
            <person name="Simakov O."/>
            <person name="Putnam N."/>
            <person name="Stites J."/>
            <person name="Kuroki Y."/>
            <person name="Tanaka T."/>
            <person name="Michiue T."/>
            <person name="Watanabe M."/>
            <person name="Bogdanovic O."/>
            <person name="Lister R."/>
            <person name="Georgiou G."/>
            <person name="Paranjpe S.S."/>
            <person name="van Kruijsbergen I."/>
            <person name="Shu S."/>
            <person name="Carlson J."/>
            <person name="Kinoshita T."/>
            <person name="Ohta Y."/>
            <person name="Mawaribuchi S."/>
            <person name="Jenkins J."/>
            <person name="Grimwood J."/>
            <person name="Schmutz J."/>
            <person name="Mitros T."/>
            <person name="Mozaffari S.V."/>
            <person name="Suzuki Y."/>
            <person name="Haramoto Y."/>
            <person name="Yamamoto T.S."/>
            <person name="Takagi C."/>
            <person name="Heald R."/>
            <person name="Miller K."/>
            <person name="Haudenschild C."/>
            <person name="Kitzman J."/>
            <person name="Nakayama T."/>
            <person name="Izutsu Y."/>
            <person name="Robert J."/>
            <person name="Fortriede J."/>
            <person name="Burns K."/>
            <person name="Lotay V."/>
            <person name="Karimi K."/>
            <person name="Yasuoka Y."/>
            <person name="Dichmann D.S."/>
            <person name="Flajnik M.F."/>
            <person name="Houston D.W."/>
            <person name="Shendure J."/>
            <person name="DuPasquier L."/>
            <person name="Vize P.D."/>
            <person name="Zorn A.M."/>
            <person name="Ito M."/>
            <person name="Marcotte E.M."/>
            <person name="Wallingford J.B."/>
            <person name="Ito Y."/>
            <person name="Asashima M."/>
            <person name="Ueno N."/>
            <person name="Matsuda Y."/>
            <person name="Veenstra G.J."/>
            <person name="Fujiyama A."/>
            <person name="Harland R.M."/>
            <person name="Taira M."/>
            <person name="Rokhsar D.S."/>
        </authorList>
    </citation>
    <scope>NUCLEOTIDE SEQUENCE [LARGE SCALE GENOMIC DNA]</scope>
    <source>
        <strain evidence="18">J</strain>
    </source>
</reference>
<comment type="cofactor">
    <cofactor evidence="1 13 14">
        <name>heme</name>
        <dbReference type="ChEBI" id="CHEBI:30413"/>
    </cofactor>
</comment>
<feature type="transmembrane region" description="Helical" evidence="16">
    <location>
        <begin position="15"/>
        <end position="33"/>
    </location>
</feature>